<dbReference type="GO" id="GO:0008237">
    <property type="term" value="F:metallopeptidase activity"/>
    <property type="evidence" value="ECO:0007669"/>
    <property type="project" value="UniProtKB-KW"/>
</dbReference>
<comment type="subcellular location">
    <subcellularLocation>
        <location evidence="1">Membrane</location>
        <topology evidence="1">Single-pass membrane protein</topology>
    </subcellularLocation>
</comment>
<dbReference type="EMBL" id="JACGWZ010000004">
    <property type="protein sequence ID" value="MBA8825900.1"/>
    <property type="molecule type" value="Genomic_DNA"/>
</dbReference>
<keyword evidence="4" id="KW-0472">Membrane</keyword>
<reference evidence="5 6" key="1">
    <citation type="submission" date="2020-07" db="EMBL/GenBank/DDBJ databases">
        <title>Sequencing the genomes of 1000 actinobacteria strains.</title>
        <authorList>
            <person name="Klenk H.-P."/>
        </authorList>
    </citation>
    <scope>NUCLEOTIDE SEQUENCE [LARGE SCALE GENOMIC DNA]</scope>
    <source>
        <strain evidence="5 6">DSM 45975</strain>
    </source>
</reference>
<dbReference type="GO" id="GO:0016020">
    <property type="term" value="C:membrane"/>
    <property type="evidence" value="ECO:0007669"/>
    <property type="project" value="UniProtKB-SubCell"/>
</dbReference>
<dbReference type="AlphaFoldDB" id="A0A839DYF6"/>
<keyword evidence="2" id="KW-0812">Transmembrane</keyword>
<organism evidence="5 6">
    <name type="scientific">Halosaccharopolyspora lacisalsi</name>
    <dbReference type="NCBI Taxonomy" id="1000566"/>
    <lineage>
        <taxon>Bacteria</taxon>
        <taxon>Bacillati</taxon>
        <taxon>Actinomycetota</taxon>
        <taxon>Actinomycetes</taxon>
        <taxon>Pseudonocardiales</taxon>
        <taxon>Pseudonocardiaceae</taxon>
        <taxon>Halosaccharopolyspora</taxon>
    </lineage>
</organism>
<dbReference type="InterPro" id="IPR007343">
    <property type="entry name" value="Uncharacterised_pept_Zn_put"/>
</dbReference>
<evidence type="ECO:0000313" key="6">
    <source>
        <dbReference type="Proteomes" id="UP000569329"/>
    </source>
</evidence>
<sequence>MTCDLPDIGRSEARLRGFYEAGIECLDSAWRPALLEEGFDWASPELKLAAGPSQCGEPPDEDSATAFYCSGTIFMPRERVLGDLGVASRSHLAVLAHEYGHHVQGRSRVLRAVAVRTGELGENDPKRLEINRRTELQAECFAGLFLGGAPERGLVESLSEKEISAVNRSTVGSDTHGTRGNQQEWFHRGIEGDGPEACNTWSAPASQVR</sequence>
<evidence type="ECO:0000256" key="4">
    <source>
        <dbReference type="ARBA" id="ARBA00023136"/>
    </source>
</evidence>
<keyword evidence="5" id="KW-0645">Protease</keyword>
<keyword evidence="5" id="KW-0482">Metalloprotease</keyword>
<evidence type="ECO:0000313" key="5">
    <source>
        <dbReference type="EMBL" id="MBA8825900.1"/>
    </source>
</evidence>
<protein>
    <submittedName>
        <fullName evidence="5">Putative metalloprotease</fullName>
    </submittedName>
</protein>
<evidence type="ECO:0000256" key="1">
    <source>
        <dbReference type="ARBA" id="ARBA00004167"/>
    </source>
</evidence>
<comment type="caution">
    <text evidence="5">The sequence shown here is derived from an EMBL/GenBank/DDBJ whole genome shotgun (WGS) entry which is preliminary data.</text>
</comment>
<dbReference type="RefSeq" id="WP_182545144.1">
    <property type="nucleotide sequence ID" value="NZ_JACGWZ010000004.1"/>
</dbReference>
<name>A0A839DYF6_9PSEU</name>
<evidence type="ECO:0000256" key="3">
    <source>
        <dbReference type="ARBA" id="ARBA00022989"/>
    </source>
</evidence>
<proteinExistence type="predicted"/>
<accession>A0A839DYF6</accession>
<evidence type="ECO:0000256" key="2">
    <source>
        <dbReference type="ARBA" id="ARBA00022692"/>
    </source>
</evidence>
<dbReference type="PANTHER" id="PTHR30168">
    <property type="entry name" value="PUTATIVE MEMBRANE PROTEIN YPFJ"/>
    <property type="match status" value="1"/>
</dbReference>
<keyword evidence="5" id="KW-0378">Hydrolase</keyword>
<keyword evidence="6" id="KW-1185">Reference proteome</keyword>
<gene>
    <name evidence="5" type="ORF">FHX42_003266</name>
</gene>
<dbReference type="Pfam" id="PF04228">
    <property type="entry name" value="Zn_peptidase"/>
    <property type="match status" value="1"/>
</dbReference>
<keyword evidence="3" id="KW-1133">Transmembrane helix</keyword>
<dbReference type="Proteomes" id="UP000569329">
    <property type="component" value="Unassembled WGS sequence"/>
</dbReference>
<dbReference type="PANTHER" id="PTHR30168:SF0">
    <property type="entry name" value="INNER MEMBRANE PROTEIN"/>
    <property type="match status" value="1"/>
</dbReference>
<dbReference type="GO" id="GO:0006508">
    <property type="term" value="P:proteolysis"/>
    <property type="evidence" value="ECO:0007669"/>
    <property type="project" value="UniProtKB-KW"/>
</dbReference>